<dbReference type="Proteomes" id="UP000784294">
    <property type="component" value="Unassembled WGS sequence"/>
</dbReference>
<proteinExistence type="predicted"/>
<gene>
    <name evidence="2" type="ORF">PXEA_LOCUS20034</name>
</gene>
<organism evidence="2 3">
    <name type="scientific">Protopolystoma xenopodis</name>
    <dbReference type="NCBI Taxonomy" id="117903"/>
    <lineage>
        <taxon>Eukaryota</taxon>
        <taxon>Metazoa</taxon>
        <taxon>Spiralia</taxon>
        <taxon>Lophotrochozoa</taxon>
        <taxon>Platyhelminthes</taxon>
        <taxon>Monogenea</taxon>
        <taxon>Polyopisthocotylea</taxon>
        <taxon>Polystomatidea</taxon>
        <taxon>Polystomatidae</taxon>
        <taxon>Protopolystoma</taxon>
    </lineage>
</organism>
<evidence type="ECO:0000313" key="3">
    <source>
        <dbReference type="Proteomes" id="UP000784294"/>
    </source>
</evidence>
<sequence length="74" mass="7831">MKHTLANGQSQVGEKVPELLQSASTGRPHGQGNDRLDPPSPTPSCLSSASLWLLFLVAFLQGGQDAMATVKGNW</sequence>
<dbReference type="EMBL" id="CAAALY010081360">
    <property type="protein sequence ID" value="VEL26594.1"/>
    <property type="molecule type" value="Genomic_DNA"/>
</dbReference>
<comment type="caution">
    <text evidence="2">The sequence shown here is derived from an EMBL/GenBank/DDBJ whole genome shotgun (WGS) entry which is preliminary data.</text>
</comment>
<name>A0A448X316_9PLAT</name>
<protein>
    <submittedName>
        <fullName evidence="2">Uncharacterized protein</fullName>
    </submittedName>
</protein>
<feature type="region of interest" description="Disordered" evidence="1">
    <location>
        <begin position="1"/>
        <end position="44"/>
    </location>
</feature>
<feature type="compositionally biased region" description="Polar residues" evidence="1">
    <location>
        <begin position="1"/>
        <end position="12"/>
    </location>
</feature>
<accession>A0A448X316</accession>
<keyword evidence="3" id="KW-1185">Reference proteome</keyword>
<evidence type="ECO:0000256" key="1">
    <source>
        <dbReference type="SAM" id="MobiDB-lite"/>
    </source>
</evidence>
<dbReference type="AlphaFoldDB" id="A0A448X316"/>
<evidence type="ECO:0000313" key="2">
    <source>
        <dbReference type="EMBL" id="VEL26594.1"/>
    </source>
</evidence>
<reference evidence="2" key="1">
    <citation type="submission" date="2018-11" db="EMBL/GenBank/DDBJ databases">
        <authorList>
            <consortium name="Pathogen Informatics"/>
        </authorList>
    </citation>
    <scope>NUCLEOTIDE SEQUENCE</scope>
</reference>